<name>A0A5J5CHM4_9PERO</name>
<proteinExistence type="predicted"/>
<comment type="caution">
    <text evidence="1">The sequence shown here is derived from an EMBL/GenBank/DDBJ whole genome shotgun (WGS) entry which is preliminary data.</text>
</comment>
<keyword evidence="2" id="KW-1185">Reference proteome</keyword>
<evidence type="ECO:0000313" key="1">
    <source>
        <dbReference type="EMBL" id="KAA8579630.1"/>
    </source>
</evidence>
<organism evidence="1 2">
    <name type="scientific">Etheostoma spectabile</name>
    <name type="common">orangethroat darter</name>
    <dbReference type="NCBI Taxonomy" id="54343"/>
    <lineage>
        <taxon>Eukaryota</taxon>
        <taxon>Metazoa</taxon>
        <taxon>Chordata</taxon>
        <taxon>Craniata</taxon>
        <taxon>Vertebrata</taxon>
        <taxon>Euteleostomi</taxon>
        <taxon>Actinopterygii</taxon>
        <taxon>Neopterygii</taxon>
        <taxon>Teleostei</taxon>
        <taxon>Neoteleostei</taxon>
        <taxon>Acanthomorphata</taxon>
        <taxon>Eupercaria</taxon>
        <taxon>Perciformes</taxon>
        <taxon>Percoidei</taxon>
        <taxon>Percidae</taxon>
        <taxon>Etheostomatinae</taxon>
        <taxon>Etheostoma</taxon>
    </lineage>
</organism>
<dbReference type="AlphaFoldDB" id="A0A5J5CHM4"/>
<reference evidence="1 2" key="1">
    <citation type="submission" date="2019-08" db="EMBL/GenBank/DDBJ databases">
        <title>A chromosome-level genome assembly, high-density linkage maps, and genome scans reveal the genomic architecture of hybrid incompatibilities underlying speciation via character displacement in darters (Percidae: Etheostominae).</title>
        <authorList>
            <person name="Moran R.L."/>
            <person name="Catchen J.M."/>
            <person name="Fuller R.C."/>
        </authorList>
    </citation>
    <scope>NUCLEOTIDE SEQUENCE [LARGE SCALE GENOMIC DNA]</scope>
    <source>
        <strain evidence="1">EspeVRDwgs_2016</strain>
        <tissue evidence="1">Muscle</tissue>
    </source>
</reference>
<dbReference type="Proteomes" id="UP000327493">
    <property type="component" value="Chromosome 24"/>
</dbReference>
<dbReference type="EMBL" id="VOFY01000024">
    <property type="protein sequence ID" value="KAA8579630.1"/>
    <property type="molecule type" value="Genomic_DNA"/>
</dbReference>
<evidence type="ECO:0000313" key="2">
    <source>
        <dbReference type="Proteomes" id="UP000327493"/>
    </source>
</evidence>
<sequence>MEMDVRLLSDPGGRAVGGAWSLEGEESISQAAPPETTNTTYHTMSGTQMSSEGTLMDVTLSKSEGLHCSL</sequence>
<gene>
    <name evidence="1" type="ORF">FQN60_006723</name>
</gene>
<accession>A0A5J5CHM4</accession>
<protein>
    <submittedName>
        <fullName evidence="1">Uncharacterized protein</fullName>
    </submittedName>
</protein>